<evidence type="ECO:0000313" key="4">
    <source>
        <dbReference type="Proteomes" id="UP000635885"/>
    </source>
</evidence>
<dbReference type="Pfam" id="PF13778">
    <property type="entry name" value="DUF4174"/>
    <property type="match status" value="1"/>
</dbReference>
<dbReference type="RefSeq" id="WP_188443521.1">
    <property type="nucleotide sequence ID" value="NZ_BMFD01000009.1"/>
</dbReference>
<sequence length="122" mass="14294">MQDTVGKLDDFKWKNRLVLYFPQDEKSEFEFADSLLAELKDRKVAYFIIKEKSVDSNIPIRFSESYQKALLKRYKMGSKTDCFVLLGLDGGVKLKREGELNWTLIMKTIDSMPMRISEKKNN</sequence>
<comment type="caution">
    <text evidence="3">The sequence shown here is derived from an EMBL/GenBank/DDBJ whole genome shotgun (WGS) entry which is preliminary data.</text>
</comment>
<dbReference type="InterPro" id="IPR025232">
    <property type="entry name" value="DUF4174"/>
</dbReference>
<dbReference type="EMBL" id="BMFD01000009">
    <property type="protein sequence ID" value="GGC46145.1"/>
    <property type="molecule type" value="Genomic_DNA"/>
</dbReference>
<feature type="domain" description="DUF4174" evidence="2">
    <location>
        <begin position="8"/>
        <end position="118"/>
    </location>
</feature>
<organism evidence="3 4">
    <name type="scientific">Belliella aquatica</name>
    <dbReference type="NCBI Taxonomy" id="1323734"/>
    <lineage>
        <taxon>Bacteria</taxon>
        <taxon>Pseudomonadati</taxon>
        <taxon>Bacteroidota</taxon>
        <taxon>Cytophagia</taxon>
        <taxon>Cytophagales</taxon>
        <taxon>Cyclobacteriaceae</taxon>
        <taxon>Belliella</taxon>
    </lineage>
</organism>
<name>A0ABQ1MZR3_9BACT</name>
<reference evidence="4" key="1">
    <citation type="journal article" date="2019" name="Int. J. Syst. Evol. Microbiol.">
        <title>The Global Catalogue of Microorganisms (GCM) 10K type strain sequencing project: providing services to taxonomists for standard genome sequencing and annotation.</title>
        <authorList>
            <consortium name="The Broad Institute Genomics Platform"/>
            <consortium name="The Broad Institute Genome Sequencing Center for Infectious Disease"/>
            <person name="Wu L."/>
            <person name="Ma J."/>
        </authorList>
    </citation>
    <scope>NUCLEOTIDE SEQUENCE [LARGE SCALE GENOMIC DNA]</scope>
    <source>
        <strain evidence="4">CGMCC 1.12479</strain>
    </source>
</reference>
<keyword evidence="4" id="KW-1185">Reference proteome</keyword>
<proteinExistence type="predicted"/>
<accession>A0ABQ1MZR3</accession>
<evidence type="ECO:0000259" key="2">
    <source>
        <dbReference type="Pfam" id="PF13778"/>
    </source>
</evidence>
<protein>
    <recommendedName>
        <fullName evidence="2">DUF4174 domain-containing protein</fullName>
    </recommendedName>
</protein>
<evidence type="ECO:0000256" key="1">
    <source>
        <dbReference type="ARBA" id="ARBA00022729"/>
    </source>
</evidence>
<gene>
    <name evidence="3" type="ORF">GCM10010993_25910</name>
</gene>
<evidence type="ECO:0000313" key="3">
    <source>
        <dbReference type="EMBL" id="GGC46145.1"/>
    </source>
</evidence>
<dbReference type="Proteomes" id="UP000635885">
    <property type="component" value="Unassembled WGS sequence"/>
</dbReference>
<keyword evidence="1" id="KW-0732">Signal</keyword>